<evidence type="ECO:0000313" key="1">
    <source>
        <dbReference type="EMBL" id="SGZ12666.1"/>
    </source>
</evidence>
<dbReference type="AlphaFoldDB" id="A0A090K8R9"/>
<reference evidence="1 2" key="1">
    <citation type="submission" date="2016-11" db="EMBL/GenBank/DDBJ databases">
        <authorList>
            <person name="Jaros S."/>
            <person name="Januszkiewicz K."/>
            <person name="Wedrychowicz H."/>
        </authorList>
    </citation>
    <scope>NUCLEOTIDE SEQUENCE [LARGE SCALE GENOMIC DNA]</scope>
    <source>
        <strain evidence="1">NVI 5450</strain>
    </source>
</reference>
<dbReference type="PATRIC" id="fig|80854.5.peg.2436"/>
<evidence type="ECO:0000313" key="2">
    <source>
        <dbReference type="Proteomes" id="UP000183794"/>
    </source>
</evidence>
<proteinExistence type="predicted"/>
<dbReference type="HOGENOM" id="CLU_020336_39_0_6"/>
<keyword evidence="1" id="KW-0378">Hydrolase</keyword>
<dbReference type="EMBL" id="FPLD01000102">
    <property type="protein sequence ID" value="SGZ12666.1"/>
    <property type="molecule type" value="Genomic_DNA"/>
</dbReference>
<dbReference type="SUPFAM" id="SSF53474">
    <property type="entry name" value="alpha/beta-Hydrolases"/>
    <property type="match status" value="1"/>
</dbReference>
<dbReference type="GO" id="GO:0016020">
    <property type="term" value="C:membrane"/>
    <property type="evidence" value="ECO:0007669"/>
    <property type="project" value="TreeGrafter"/>
</dbReference>
<accession>A0A090K8R9</accession>
<dbReference type="Proteomes" id="UP000183794">
    <property type="component" value="Unassembled WGS sequence"/>
</dbReference>
<dbReference type="Pfam" id="PF00561">
    <property type="entry name" value="Abhydrolase_1"/>
    <property type="match status" value="1"/>
</dbReference>
<dbReference type="PANTHER" id="PTHR43798">
    <property type="entry name" value="MONOACYLGLYCEROL LIPASE"/>
    <property type="match status" value="1"/>
</dbReference>
<sequence>MKEFTVKSCNATLRYHDLPGTGIPIVFIHGIGCTSSFDYPQVASMGGVSQHRRIILDLLGSGFSDKPDDFDYTIASHASYIEDLINSLGLNELVIFGHSMGGAVSIALASRLESKLKALILSEGNLDSGGGFFSQKIATYSEDDYRAFGHNDIINESLATSNTEWATCLRMSSPHAVHREAVSLIEGQNPSWRQTFYSLNTTKTYIFGSETLPDPDYQELKSNNINIGIVERAGHSMAWENPKGLAAAIMQAIPAS</sequence>
<dbReference type="InterPro" id="IPR050266">
    <property type="entry name" value="AB_hydrolase_sf"/>
</dbReference>
<gene>
    <name evidence="1" type="ORF">NVI5450_3867</name>
</gene>
<dbReference type="InterPro" id="IPR029058">
    <property type="entry name" value="AB_hydrolase_fold"/>
</dbReference>
<dbReference type="PRINTS" id="PR00111">
    <property type="entry name" value="ABHYDROLASE"/>
</dbReference>
<dbReference type="Gene3D" id="3.40.50.1820">
    <property type="entry name" value="alpha/beta hydrolase"/>
    <property type="match status" value="1"/>
</dbReference>
<dbReference type="PANTHER" id="PTHR43798:SF33">
    <property type="entry name" value="HYDROLASE, PUTATIVE (AFU_ORTHOLOGUE AFUA_2G14860)-RELATED"/>
    <property type="match status" value="1"/>
</dbReference>
<dbReference type="KEGG" id="mvs:MVIS_2285"/>
<dbReference type="GO" id="GO:0016787">
    <property type="term" value="F:hydrolase activity"/>
    <property type="evidence" value="ECO:0007669"/>
    <property type="project" value="UniProtKB-KW"/>
</dbReference>
<dbReference type="RefSeq" id="WP_045110480.1">
    <property type="nucleotide sequence ID" value="NZ_FPLD01000102.1"/>
</dbReference>
<protein>
    <submittedName>
        <fullName evidence="1">Probable hydrolase</fullName>
    </submittedName>
</protein>
<dbReference type="STRING" id="80854.MVIS_2285"/>
<dbReference type="OrthoDB" id="5296151at2"/>
<organism evidence="1 2">
    <name type="scientific">Moritella viscosa</name>
    <dbReference type="NCBI Taxonomy" id="80854"/>
    <lineage>
        <taxon>Bacteria</taxon>
        <taxon>Pseudomonadati</taxon>
        <taxon>Pseudomonadota</taxon>
        <taxon>Gammaproteobacteria</taxon>
        <taxon>Alteromonadales</taxon>
        <taxon>Moritellaceae</taxon>
        <taxon>Moritella</taxon>
    </lineage>
</organism>
<dbReference type="InterPro" id="IPR000073">
    <property type="entry name" value="AB_hydrolase_1"/>
</dbReference>
<name>A0A090K8R9_9GAMM</name>